<dbReference type="EMBL" id="FWWT01000022">
    <property type="protein sequence ID" value="SMB94440.1"/>
    <property type="molecule type" value="Genomic_DNA"/>
</dbReference>
<sequence length="138" mass="15955">MFMNIIYLCPSGNYASLVAANIHLNKLKNNATIKEVEQLPYYLDINSTKGQFYFIGLDNKKRSVYTLAIETHPSIITKTAEDLMKISQKNDKEIKLVDVSPFTPKYIKLRKSPFFKKILTKHISKMLLEIDRLVQNNT</sequence>
<dbReference type="Pfam" id="PF11385">
    <property type="entry name" value="DUF3189"/>
    <property type="match status" value="1"/>
</dbReference>
<keyword evidence="2" id="KW-1185">Reference proteome</keyword>
<name>A0A1W1VMI7_DESTI</name>
<reference evidence="1 2" key="1">
    <citation type="submission" date="2017-04" db="EMBL/GenBank/DDBJ databases">
        <authorList>
            <person name="Afonso C.L."/>
            <person name="Miller P.J."/>
            <person name="Scott M.A."/>
            <person name="Spackman E."/>
            <person name="Goraichik I."/>
            <person name="Dimitrov K.M."/>
            <person name="Suarez D.L."/>
            <person name="Swayne D.E."/>
        </authorList>
    </citation>
    <scope>NUCLEOTIDE SEQUENCE [LARGE SCALE GENOMIC DNA]</scope>
    <source>
        <strain evidence="1 2">DSM 11270</strain>
    </source>
</reference>
<proteinExistence type="predicted"/>
<evidence type="ECO:0000313" key="1">
    <source>
        <dbReference type="EMBL" id="SMB94440.1"/>
    </source>
</evidence>
<dbReference type="Proteomes" id="UP000192731">
    <property type="component" value="Unassembled WGS sequence"/>
</dbReference>
<evidence type="ECO:0000313" key="2">
    <source>
        <dbReference type="Proteomes" id="UP000192731"/>
    </source>
</evidence>
<gene>
    <name evidence="1" type="ORF">SAMN00017405_0209</name>
</gene>
<accession>A0A1W1VMI7</accession>
<evidence type="ECO:0008006" key="3">
    <source>
        <dbReference type="Google" id="ProtNLM"/>
    </source>
</evidence>
<dbReference type="AlphaFoldDB" id="A0A1W1VMI7"/>
<dbReference type="InterPro" id="IPR021525">
    <property type="entry name" value="DUF3189"/>
</dbReference>
<organism evidence="1 2">
    <name type="scientific">Desulfonispora thiosulfatigenes DSM 11270</name>
    <dbReference type="NCBI Taxonomy" id="656914"/>
    <lineage>
        <taxon>Bacteria</taxon>
        <taxon>Bacillati</taxon>
        <taxon>Bacillota</taxon>
        <taxon>Clostridia</taxon>
        <taxon>Eubacteriales</taxon>
        <taxon>Peptococcaceae</taxon>
        <taxon>Desulfonispora</taxon>
    </lineage>
</organism>
<dbReference type="STRING" id="656914.SAMN00017405_0209"/>
<protein>
    <recommendedName>
        <fullName evidence="3">DUF3189 domain-containing protein</fullName>
    </recommendedName>
</protein>